<feature type="disulfide bond" evidence="3">
    <location>
        <begin position="36"/>
        <end position="45"/>
    </location>
</feature>
<keyword evidence="1 3" id="KW-0245">EGF-like domain</keyword>
<feature type="transmembrane region" description="Helical" evidence="5">
    <location>
        <begin position="60"/>
        <end position="85"/>
    </location>
</feature>
<feature type="domain" description="EGF-like" evidence="6">
    <location>
        <begin position="5"/>
        <end position="46"/>
    </location>
</feature>
<reference evidence="7" key="1">
    <citation type="submission" date="2022-02" db="EMBL/GenBank/DDBJ databases">
        <title>Atlantic sturgeon de novo genome assembly.</title>
        <authorList>
            <person name="Stock M."/>
            <person name="Klopp C."/>
            <person name="Guiguen Y."/>
            <person name="Cabau C."/>
            <person name="Parinello H."/>
            <person name="Santidrian Yebra-Pimentel E."/>
            <person name="Kuhl H."/>
            <person name="Dirks R.P."/>
            <person name="Guessner J."/>
            <person name="Wuertz S."/>
            <person name="Du K."/>
            <person name="Schartl M."/>
        </authorList>
    </citation>
    <scope>NUCLEOTIDE SEQUENCE</scope>
    <source>
        <strain evidence="7">STURGEONOMICS-FGT-2020</strain>
        <tissue evidence="7">Whole blood</tissue>
    </source>
</reference>
<dbReference type="Gene3D" id="2.10.25.10">
    <property type="entry name" value="Laminin"/>
    <property type="match status" value="1"/>
</dbReference>
<dbReference type="GO" id="GO:0008284">
    <property type="term" value="P:positive regulation of cell population proliferation"/>
    <property type="evidence" value="ECO:0007669"/>
    <property type="project" value="TreeGrafter"/>
</dbReference>
<evidence type="ECO:0000313" key="8">
    <source>
        <dbReference type="Proteomes" id="UP001230051"/>
    </source>
</evidence>
<keyword evidence="2 3" id="KW-1015">Disulfide bond</keyword>
<evidence type="ECO:0000256" key="2">
    <source>
        <dbReference type="ARBA" id="ARBA00023157"/>
    </source>
</evidence>
<dbReference type="EMBL" id="JAGXEW010000025">
    <property type="protein sequence ID" value="KAK1158166.1"/>
    <property type="molecule type" value="Genomic_DNA"/>
</dbReference>
<dbReference type="GO" id="GO:0007173">
    <property type="term" value="P:epidermal growth factor receptor signaling pathway"/>
    <property type="evidence" value="ECO:0007669"/>
    <property type="project" value="TreeGrafter"/>
</dbReference>
<keyword evidence="5" id="KW-1133">Transmembrane helix</keyword>
<dbReference type="SUPFAM" id="SSF57196">
    <property type="entry name" value="EGF/Laminin"/>
    <property type="match status" value="1"/>
</dbReference>
<evidence type="ECO:0000259" key="6">
    <source>
        <dbReference type="PROSITE" id="PS50026"/>
    </source>
</evidence>
<keyword evidence="8" id="KW-1185">Reference proteome</keyword>
<sequence>MMAAHGEPCEALEQSYCYNGGQCYRIPSMSTLSCVCTENYRGLRCAEFQLLSKANPRNEAGLIVGAVILSILIALVLAGVIYCICRIWRQKQRKQQNNKQQYSHVYPQSNRI</sequence>
<dbReference type="Proteomes" id="UP001230051">
    <property type="component" value="Unassembled WGS sequence"/>
</dbReference>
<dbReference type="InterPro" id="IPR000742">
    <property type="entry name" value="EGF"/>
</dbReference>
<dbReference type="PROSITE" id="PS50026">
    <property type="entry name" value="EGF_3"/>
    <property type="match status" value="1"/>
</dbReference>
<dbReference type="GO" id="GO:0045840">
    <property type="term" value="P:positive regulation of mitotic nuclear division"/>
    <property type="evidence" value="ECO:0007669"/>
    <property type="project" value="TreeGrafter"/>
</dbReference>
<dbReference type="PROSITE" id="PS00022">
    <property type="entry name" value="EGF_1"/>
    <property type="match status" value="1"/>
</dbReference>
<protein>
    <submittedName>
        <fullName evidence="7">Pro-neuregulin-4, membrane-bound isoform-like</fullName>
    </submittedName>
</protein>
<gene>
    <name evidence="7" type="primary">Nrg4</name>
    <name evidence="7" type="ORF">AOXY_G24421</name>
</gene>
<evidence type="ECO:0000313" key="7">
    <source>
        <dbReference type="EMBL" id="KAK1158166.1"/>
    </source>
</evidence>
<dbReference type="PANTHER" id="PTHR10740">
    <property type="entry name" value="TRANSFORMING GROWTH FACTOR ALPHA"/>
    <property type="match status" value="1"/>
</dbReference>
<keyword evidence="5" id="KW-0472">Membrane</keyword>
<dbReference type="GO" id="GO:0008083">
    <property type="term" value="F:growth factor activity"/>
    <property type="evidence" value="ECO:0007669"/>
    <property type="project" value="TreeGrafter"/>
</dbReference>
<dbReference type="GO" id="GO:0005154">
    <property type="term" value="F:epidermal growth factor receptor binding"/>
    <property type="evidence" value="ECO:0007669"/>
    <property type="project" value="TreeGrafter"/>
</dbReference>
<evidence type="ECO:0000256" key="1">
    <source>
        <dbReference type="ARBA" id="ARBA00022536"/>
    </source>
</evidence>
<accession>A0AAD8CX24</accession>
<dbReference type="GO" id="GO:0005615">
    <property type="term" value="C:extracellular space"/>
    <property type="evidence" value="ECO:0007669"/>
    <property type="project" value="TreeGrafter"/>
</dbReference>
<feature type="compositionally biased region" description="Polar residues" evidence="4">
    <location>
        <begin position="102"/>
        <end position="112"/>
    </location>
</feature>
<comment type="caution">
    <text evidence="3">Lacks conserved residue(s) required for the propagation of feature annotation.</text>
</comment>
<organism evidence="7 8">
    <name type="scientific">Acipenser oxyrinchus oxyrinchus</name>
    <dbReference type="NCBI Taxonomy" id="40147"/>
    <lineage>
        <taxon>Eukaryota</taxon>
        <taxon>Metazoa</taxon>
        <taxon>Chordata</taxon>
        <taxon>Craniata</taxon>
        <taxon>Vertebrata</taxon>
        <taxon>Euteleostomi</taxon>
        <taxon>Actinopterygii</taxon>
        <taxon>Chondrostei</taxon>
        <taxon>Acipenseriformes</taxon>
        <taxon>Acipenseridae</taxon>
        <taxon>Acipenser</taxon>
    </lineage>
</organism>
<dbReference type="PANTHER" id="PTHR10740:SF15">
    <property type="entry name" value="EGF-LIKE DOMAIN-CONTAINING PROTEIN"/>
    <property type="match status" value="1"/>
</dbReference>
<keyword evidence="5" id="KW-0812">Transmembrane</keyword>
<feature type="region of interest" description="Disordered" evidence="4">
    <location>
        <begin position="92"/>
        <end position="112"/>
    </location>
</feature>
<evidence type="ECO:0000256" key="4">
    <source>
        <dbReference type="SAM" id="MobiDB-lite"/>
    </source>
</evidence>
<evidence type="ECO:0000256" key="3">
    <source>
        <dbReference type="PROSITE-ProRule" id="PRU00076"/>
    </source>
</evidence>
<name>A0AAD8CX24_ACIOX</name>
<feature type="disulfide bond" evidence="3">
    <location>
        <begin position="17"/>
        <end position="34"/>
    </location>
</feature>
<evidence type="ECO:0000256" key="5">
    <source>
        <dbReference type="SAM" id="Phobius"/>
    </source>
</evidence>
<proteinExistence type="predicted"/>
<comment type="caution">
    <text evidence="7">The sequence shown here is derived from an EMBL/GenBank/DDBJ whole genome shotgun (WGS) entry which is preliminary data.</text>
</comment>
<dbReference type="AlphaFoldDB" id="A0AAD8CX24"/>